<sequence length="453" mass="50132">MQQDKENLSRRDLLKILGASGIALGGVGLATPTKAEAKSDKAPNIAIIGAGLGGISLSAKLVQELPNAKIKLFDADPILYYQPGFTLIAAGIYNKQDTQYNKKDLIDSKVEWIQENVSAVNPNTDNLTTTSGQVYPYDYLIIGTGTMNQFEKYQGLTEEFVNDPNTNVTSIYTPDGAVKAQSMMKKAAKEGGKVIFAEPNTPFKCGGANKKINFLLEDLSVTNHTKEKIDMCLYTGGGAMLSSPTHAKMIEQFYIERKMPYLMRHQLVEVDTARNIATFEKLMPYTENGEQKVSKERFEKPYDYLFVIPPMKTADFITEAGLAITKGHTDGNWVDVDSYTLQHKKYSNIFAIGDCAGVPKGKTGASIRKQYPVIAENLIAHLNNQPLKAKFNGYTACPLLTHYGKAVMVEFDYEGTAPSMPCFGATRESWLNWFVKVYLMKPMVMSGMIHARA</sequence>
<dbReference type="InterPro" id="IPR036188">
    <property type="entry name" value="FAD/NAD-bd_sf"/>
</dbReference>
<dbReference type="GO" id="GO:0070224">
    <property type="term" value="F:sulfide:quinone oxidoreductase activity"/>
    <property type="evidence" value="ECO:0007669"/>
    <property type="project" value="TreeGrafter"/>
</dbReference>
<evidence type="ECO:0000259" key="1">
    <source>
        <dbReference type="Pfam" id="PF07992"/>
    </source>
</evidence>
<dbReference type="Pfam" id="PF07992">
    <property type="entry name" value="Pyr_redox_2"/>
    <property type="match status" value="1"/>
</dbReference>
<dbReference type="PANTHER" id="PTHR10632">
    <property type="entry name" value="SULFIDE:QUINONE OXIDOREDUCTASE"/>
    <property type="match status" value="1"/>
</dbReference>
<proteinExistence type="predicted"/>
<dbReference type="EMBL" id="NXLS01000003">
    <property type="protein sequence ID" value="RDU63366.1"/>
    <property type="molecule type" value="Genomic_DNA"/>
</dbReference>
<dbReference type="PROSITE" id="PS51318">
    <property type="entry name" value="TAT"/>
    <property type="match status" value="1"/>
</dbReference>
<organism evidence="2 3">
    <name type="scientific">Helicobacter ganmani</name>
    <dbReference type="NCBI Taxonomy" id="60246"/>
    <lineage>
        <taxon>Bacteria</taxon>
        <taxon>Pseudomonadati</taxon>
        <taxon>Campylobacterota</taxon>
        <taxon>Epsilonproteobacteria</taxon>
        <taxon>Campylobacterales</taxon>
        <taxon>Helicobacteraceae</taxon>
        <taxon>Helicobacter</taxon>
    </lineage>
</organism>
<reference evidence="2 3" key="1">
    <citation type="submission" date="2018-04" db="EMBL/GenBank/DDBJ databases">
        <title>Novel Campyloabacter and Helicobacter Species and Strains.</title>
        <authorList>
            <person name="Mannion A.J."/>
            <person name="Shen Z."/>
            <person name="Fox J.G."/>
        </authorList>
    </citation>
    <scope>NUCLEOTIDE SEQUENCE [LARGE SCALE GENOMIC DNA]</scope>
    <source>
        <strain evidence="2 3">MIT 99-5101</strain>
    </source>
</reference>
<dbReference type="GO" id="GO:0071949">
    <property type="term" value="F:FAD binding"/>
    <property type="evidence" value="ECO:0007669"/>
    <property type="project" value="TreeGrafter"/>
</dbReference>
<keyword evidence="3" id="KW-1185">Reference proteome</keyword>
<comment type="caution">
    <text evidence="2">The sequence shown here is derived from an EMBL/GenBank/DDBJ whole genome shotgun (WGS) entry which is preliminary data.</text>
</comment>
<accession>A0A3D8IEQ2</accession>
<name>A0A3D8IEQ2_9HELI</name>
<dbReference type="InterPro" id="IPR006311">
    <property type="entry name" value="TAT_signal"/>
</dbReference>
<dbReference type="PANTHER" id="PTHR10632:SF2">
    <property type="entry name" value="SULFIDE:QUINONE OXIDOREDUCTASE, MITOCHONDRIAL"/>
    <property type="match status" value="1"/>
</dbReference>
<evidence type="ECO:0000313" key="2">
    <source>
        <dbReference type="EMBL" id="RDU63366.1"/>
    </source>
</evidence>
<dbReference type="Gene3D" id="3.50.50.100">
    <property type="match status" value="1"/>
</dbReference>
<dbReference type="GO" id="GO:0070221">
    <property type="term" value="P:sulfide oxidation, using sulfide:quinone oxidoreductase"/>
    <property type="evidence" value="ECO:0007669"/>
    <property type="project" value="TreeGrafter"/>
</dbReference>
<dbReference type="InterPro" id="IPR015904">
    <property type="entry name" value="Sulphide_quinone_reductase"/>
</dbReference>
<dbReference type="OrthoDB" id="9802771at2"/>
<dbReference type="AlphaFoldDB" id="A0A3D8IEQ2"/>
<gene>
    <name evidence="2" type="ORF">CQA43_04380</name>
</gene>
<dbReference type="GeneID" id="82535521"/>
<feature type="domain" description="FAD/NAD(P)-binding" evidence="1">
    <location>
        <begin position="44"/>
        <end position="360"/>
    </location>
</feature>
<dbReference type="InterPro" id="IPR023753">
    <property type="entry name" value="FAD/NAD-binding_dom"/>
</dbReference>
<dbReference type="Proteomes" id="UP000256650">
    <property type="component" value="Unassembled WGS sequence"/>
</dbReference>
<evidence type="ECO:0000313" key="3">
    <source>
        <dbReference type="Proteomes" id="UP000256650"/>
    </source>
</evidence>
<dbReference type="RefSeq" id="WP_115551393.1">
    <property type="nucleotide sequence ID" value="NZ_CAONBV010000004.1"/>
</dbReference>
<dbReference type="SUPFAM" id="SSF51905">
    <property type="entry name" value="FAD/NAD(P)-binding domain"/>
    <property type="match status" value="2"/>
</dbReference>
<protein>
    <submittedName>
        <fullName evidence="2">NAD(P)/FAD-dependent oxidoreductase</fullName>
    </submittedName>
</protein>